<keyword evidence="2" id="KW-1185">Reference proteome</keyword>
<reference evidence="2" key="1">
    <citation type="submission" date="2023-07" db="EMBL/GenBank/DDBJ databases">
        <title>The carbon used by Thiothrix.</title>
        <authorList>
            <person name="Chen L."/>
        </authorList>
    </citation>
    <scope>NUCLEOTIDE SEQUENCE [LARGE SCALE GENOMIC DNA]</scope>
</reference>
<gene>
    <name evidence="1" type="ORF">VSS37_12130</name>
</gene>
<proteinExistence type="predicted"/>
<accession>A0ABU6CY23</accession>
<comment type="caution">
    <text evidence="1">The sequence shown here is derived from an EMBL/GenBank/DDBJ whole genome shotgun (WGS) entry which is preliminary data.</text>
</comment>
<evidence type="ECO:0000313" key="1">
    <source>
        <dbReference type="EMBL" id="MEB4591731.1"/>
    </source>
</evidence>
<protein>
    <submittedName>
        <fullName evidence="1">Uncharacterized protein</fullName>
    </submittedName>
</protein>
<evidence type="ECO:0000313" key="2">
    <source>
        <dbReference type="Proteomes" id="UP001308005"/>
    </source>
</evidence>
<organism evidence="1 2">
    <name type="scientific">Candidatus Thiothrix phosphatis</name>
    <dbReference type="NCBI Taxonomy" id="3112415"/>
    <lineage>
        <taxon>Bacteria</taxon>
        <taxon>Pseudomonadati</taxon>
        <taxon>Pseudomonadota</taxon>
        <taxon>Gammaproteobacteria</taxon>
        <taxon>Thiotrichales</taxon>
        <taxon>Thiotrichaceae</taxon>
        <taxon>Thiothrix</taxon>
    </lineage>
</organism>
<name>A0ABU6CY23_9GAMM</name>
<dbReference type="RefSeq" id="WP_324695577.1">
    <property type="nucleotide sequence ID" value="NZ_JAYMYJ010000112.1"/>
</dbReference>
<dbReference type="EMBL" id="JAYMYJ010000112">
    <property type="protein sequence ID" value="MEB4591731.1"/>
    <property type="molecule type" value="Genomic_DNA"/>
</dbReference>
<sequence>MKRFAETFIQYCQRERHQADAAPTAGSWLCQCWQAIGRGLQCQWMTS</sequence>
<dbReference type="Proteomes" id="UP001308005">
    <property type="component" value="Unassembled WGS sequence"/>
</dbReference>